<feature type="transmembrane region" description="Helical" evidence="1">
    <location>
        <begin position="12"/>
        <end position="30"/>
    </location>
</feature>
<reference evidence="2 3" key="1">
    <citation type="submission" date="2024-09" db="EMBL/GenBank/DDBJ databases">
        <authorList>
            <person name="Sun Q."/>
            <person name="Mori K."/>
        </authorList>
    </citation>
    <scope>NUCLEOTIDE SEQUENCE [LARGE SCALE GENOMIC DNA]</scope>
    <source>
        <strain evidence="2 3">CGMCC 1.9126</strain>
    </source>
</reference>
<comment type="caution">
    <text evidence="2">The sequence shown here is derived from an EMBL/GenBank/DDBJ whole genome shotgun (WGS) entry which is preliminary data.</text>
</comment>
<organism evidence="2 3">
    <name type="scientific">Robertmurraya beringensis</name>
    <dbReference type="NCBI Taxonomy" id="641660"/>
    <lineage>
        <taxon>Bacteria</taxon>
        <taxon>Bacillati</taxon>
        <taxon>Bacillota</taxon>
        <taxon>Bacilli</taxon>
        <taxon>Bacillales</taxon>
        <taxon>Bacillaceae</taxon>
        <taxon>Robertmurraya</taxon>
    </lineage>
</organism>
<keyword evidence="1" id="KW-0472">Membrane</keyword>
<proteinExistence type="predicted"/>
<evidence type="ECO:0000313" key="3">
    <source>
        <dbReference type="Proteomes" id="UP001589738"/>
    </source>
</evidence>
<feature type="transmembrane region" description="Helical" evidence="1">
    <location>
        <begin position="74"/>
        <end position="97"/>
    </location>
</feature>
<evidence type="ECO:0000313" key="2">
    <source>
        <dbReference type="EMBL" id="MFC0477578.1"/>
    </source>
</evidence>
<dbReference type="Proteomes" id="UP001589738">
    <property type="component" value="Unassembled WGS sequence"/>
</dbReference>
<keyword evidence="1" id="KW-1133">Transmembrane helix</keyword>
<keyword evidence="3" id="KW-1185">Reference proteome</keyword>
<accession>A0ABV6KW64</accession>
<gene>
    <name evidence="2" type="ORF">ACFFHF_20510</name>
</gene>
<dbReference type="EMBL" id="JBHLUU010000123">
    <property type="protein sequence ID" value="MFC0477578.1"/>
    <property type="molecule type" value="Genomic_DNA"/>
</dbReference>
<keyword evidence="1" id="KW-0812">Transmembrane</keyword>
<feature type="transmembrane region" description="Helical" evidence="1">
    <location>
        <begin position="42"/>
        <end position="62"/>
    </location>
</feature>
<sequence>MMGFSLDMKTIFVILVTGHVFTVFLISAYWRDHRTDKTVTTFFLAKCVQALAWTLLTLRGGISDLFTISVANTLLFLGTSFEMIAILRLLNVFTNFIW</sequence>
<name>A0ABV6KW64_9BACI</name>
<dbReference type="RefSeq" id="WP_377058922.1">
    <property type="nucleotide sequence ID" value="NZ_JBHLUU010000123.1"/>
</dbReference>
<evidence type="ECO:0000256" key="1">
    <source>
        <dbReference type="SAM" id="Phobius"/>
    </source>
</evidence>
<protein>
    <submittedName>
        <fullName evidence="2">Uncharacterized protein</fullName>
    </submittedName>
</protein>